<accession>A0A0G0X819</accession>
<keyword evidence="1" id="KW-0732">Signal</keyword>
<proteinExistence type="predicted"/>
<dbReference type="Proteomes" id="UP000034601">
    <property type="component" value="Unassembled WGS sequence"/>
</dbReference>
<organism evidence="2 3">
    <name type="scientific">Candidatus Daviesbacteria bacterium GW2011_GWA2_40_9</name>
    <dbReference type="NCBI Taxonomy" id="1618424"/>
    <lineage>
        <taxon>Bacteria</taxon>
        <taxon>Candidatus Daviesiibacteriota</taxon>
    </lineage>
</organism>
<dbReference type="EMBL" id="LCAB01000001">
    <property type="protein sequence ID" value="KKR83792.1"/>
    <property type="molecule type" value="Genomic_DNA"/>
</dbReference>
<dbReference type="AlphaFoldDB" id="A0A0G0X819"/>
<protein>
    <submittedName>
        <fullName evidence="2">Uncharacterized protein</fullName>
    </submittedName>
</protein>
<dbReference type="InterPro" id="IPR006311">
    <property type="entry name" value="TAT_signal"/>
</dbReference>
<dbReference type="PROSITE" id="PS51318">
    <property type="entry name" value="TAT"/>
    <property type="match status" value="1"/>
</dbReference>
<name>A0A0G0X819_9BACT</name>
<sequence length="246" mass="27524">MSERLITRRNLLQLAIGGIAILVAPTCSAADKSEGSVKATKLSSPIIPTVDKKPEGGDPLKIKPLWSERGFREQAFGQIYKQLESKNYVGKSNLEAGRSIYLKDPNKKPFYNTPPEVFGSAYGEVLTFYREYQNPHLLWPLAQEYRTLGFMNVFLIGGYGDFPQEARTLKPGAEKIFAEANVIEGLVDGNKKFSGIKIEEVHYGTDGSPIFRCTSQFNANMVKVGEANLVGKKVEEYYFLWPARDK</sequence>
<evidence type="ECO:0000313" key="2">
    <source>
        <dbReference type="EMBL" id="KKR83792.1"/>
    </source>
</evidence>
<comment type="caution">
    <text evidence="2">The sequence shown here is derived from an EMBL/GenBank/DDBJ whole genome shotgun (WGS) entry which is preliminary data.</text>
</comment>
<evidence type="ECO:0000313" key="3">
    <source>
        <dbReference type="Proteomes" id="UP000034601"/>
    </source>
</evidence>
<feature type="chain" id="PRO_5002535141" evidence="1">
    <location>
        <begin position="30"/>
        <end position="246"/>
    </location>
</feature>
<evidence type="ECO:0000256" key="1">
    <source>
        <dbReference type="SAM" id="SignalP"/>
    </source>
</evidence>
<gene>
    <name evidence="2" type="ORF">UU29_C0001G0012</name>
</gene>
<reference evidence="2 3" key="1">
    <citation type="journal article" date="2015" name="Nature">
        <title>rRNA introns, odd ribosomes, and small enigmatic genomes across a large radiation of phyla.</title>
        <authorList>
            <person name="Brown C.T."/>
            <person name="Hug L.A."/>
            <person name="Thomas B.C."/>
            <person name="Sharon I."/>
            <person name="Castelle C.J."/>
            <person name="Singh A."/>
            <person name="Wilkins M.J."/>
            <person name="Williams K.H."/>
            <person name="Banfield J.F."/>
        </authorList>
    </citation>
    <scope>NUCLEOTIDE SEQUENCE [LARGE SCALE GENOMIC DNA]</scope>
</reference>
<feature type="signal peptide" evidence="1">
    <location>
        <begin position="1"/>
        <end position="29"/>
    </location>
</feature>